<dbReference type="EMBL" id="JAABLQ010000002">
    <property type="protein sequence ID" value="NBN79877.1"/>
    <property type="molecule type" value="Genomic_DNA"/>
</dbReference>
<dbReference type="RefSeq" id="WP_161709366.1">
    <property type="nucleotide sequence ID" value="NZ_JAABLQ010000002.1"/>
</dbReference>
<protein>
    <submittedName>
        <fullName evidence="3">VWA domain-containing protein</fullName>
    </submittedName>
</protein>
<organism evidence="3 4">
    <name type="scientific">Pannonibacter tanglangensis</name>
    <dbReference type="NCBI Taxonomy" id="2750084"/>
    <lineage>
        <taxon>Bacteria</taxon>
        <taxon>Pseudomonadati</taxon>
        <taxon>Pseudomonadota</taxon>
        <taxon>Alphaproteobacteria</taxon>
        <taxon>Hyphomicrobiales</taxon>
        <taxon>Stappiaceae</taxon>
        <taxon>Pannonibacter</taxon>
    </lineage>
</organism>
<dbReference type="Gene3D" id="3.40.50.410">
    <property type="entry name" value="von Willebrand factor, type A domain"/>
    <property type="match status" value="1"/>
</dbReference>
<dbReference type="SMART" id="SM00327">
    <property type="entry name" value="VWA"/>
    <property type="match status" value="1"/>
</dbReference>
<dbReference type="InterPro" id="IPR002035">
    <property type="entry name" value="VWF_A"/>
</dbReference>
<dbReference type="SUPFAM" id="SSF53300">
    <property type="entry name" value="vWA-like"/>
    <property type="match status" value="1"/>
</dbReference>
<gene>
    <name evidence="3" type="ORF">GWI72_16490</name>
</gene>
<dbReference type="Proteomes" id="UP000586722">
    <property type="component" value="Unassembled WGS sequence"/>
</dbReference>
<proteinExistence type="predicted"/>
<evidence type="ECO:0000313" key="3">
    <source>
        <dbReference type="EMBL" id="NBN79877.1"/>
    </source>
</evidence>
<dbReference type="PANTHER" id="PTHR41248">
    <property type="entry name" value="NORD PROTEIN"/>
    <property type="match status" value="1"/>
</dbReference>
<evidence type="ECO:0000313" key="4">
    <source>
        <dbReference type="Proteomes" id="UP000586722"/>
    </source>
</evidence>
<evidence type="ECO:0000259" key="2">
    <source>
        <dbReference type="PROSITE" id="PS50234"/>
    </source>
</evidence>
<feature type="compositionally biased region" description="Basic and acidic residues" evidence="1">
    <location>
        <begin position="426"/>
        <end position="442"/>
    </location>
</feature>
<accession>A0A7X5J9U9</accession>
<feature type="domain" description="VWFA" evidence="2">
    <location>
        <begin position="568"/>
        <end position="752"/>
    </location>
</feature>
<dbReference type="InterPro" id="IPR036465">
    <property type="entry name" value="vWFA_dom_sf"/>
</dbReference>
<keyword evidence="4" id="KW-1185">Reference proteome</keyword>
<evidence type="ECO:0000256" key="1">
    <source>
        <dbReference type="SAM" id="MobiDB-lite"/>
    </source>
</evidence>
<comment type="caution">
    <text evidence="3">The sequence shown here is derived from an EMBL/GenBank/DDBJ whole genome shotgun (WGS) entry which is preliminary data.</text>
</comment>
<dbReference type="PROSITE" id="PS50234">
    <property type="entry name" value="VWFA"/>
    <property type="match status" value="1"/>
</dbReference>
<dbReference type="InterPro" id="IPR051928">
    <property type="entry name" value="NorD/CobT"/>
</dbReference>
<dbReference type="AlphaFoldDB" id="A0A7X5J9U9"/>
<name>A0A7X5J9U9_9HYPH</name>
<dbReference type="PANTHER" id="PTHR41248:SF1">
    <property type="entry name" value="NORD PROTEIN"/>
    <property type="match status" value="1"/>
</dbReference>
<sequence length="758" mass="82743">MTQLAEADRPDPLTLAASAGSATDRLLPGLTARVPVEDRAALERAAATFCVRFQPASLQRRALAAAAPALLDRAGAEPLARLLDLASDLGRRGRGGDATLVLAAVPRALRWLSDADDLSAWLAVVADVAERAPESLAAFAGETDHLLGRLGARGLAGFVGALIDLAAGRDDLRQALFSFRDPRAETLLLREAADVPLARLEPRLKGLVTALWSVEPVIRPSPAGGAQTARRSSFDGRILFLPDAYRGVRGEAAVTLIKAAALHMGAHLAHSGRPRPAKALKPLQIALISLLEDARAEHLALAQYPGLNRLWLPFHTAPAEGGTAEALLARLARVLADPDHEDPDPFVQKGRAAFREARDSWDDPDVLRRIGSGLGNDLGQMRLQFNSKTYAVQPLYRDDNQGLWQFDLPDQEQGAPDEISISVRIEQRETQTEEPDRRRTEDGGDEVSPVRLTEADPEAAFPLCRLPEWDAVSHRHRPDWVQVMEHPSRMAPAAIIDRLLSERPDLVRRTSALIRQARAGQPVRLRRQAEGDRLDLEAALRARIDLAGGHAPDTRVYETRTLNSRDLSVLVLLDISESTKDTIDGSPVSVFSILREAAAHLAAAMAEAGDPFALAAFHSDGREDLRYHRIKRFGEAFDTRAKARLAGLRPGLSTRMGGALRMATRDIQPMATHRRLVLIITDGEPSDIDISDPKHLVEDARKAVQEAAGAGIDVFCVGLDRTGDTYLSRIFGRQNVIQIDRVTALPDRLPKLYLRLTR</sequence>
<reference evidence="4" key="1">
    <citation type="submission" date="2020-01" db="EMBL/GenBank/DDBJ databases">
        <authorList>
            <person name="Fang Y."/>
            <person name="Sun R."/>
            <person name="Nie L."/>
            <person name="He J."/>
            <person name="Hao L."/>
            <person name="Wang L."/>
            <person name="Su S."/>
            <person name="Lv E."/>
            <person name="Zhang Z."/>
            <person name="Xie R."/>
            <person name="Liu H."/>
        </authorList>
    </citation>
    <scope>NUCLEOTIDE SEQUENCE [LARGE SCALE GENOMIC DNA]</scope>
    <source>
        <strain evidence="4">XCT-53</strain>
    </source>
</reference>
<dbReference type="Pfam" id="PF00092">
    <property type="entry name" value="VWA"/>
    <property type="match status" value="1"/>
</dbReference>
<feature type="region of interest" description="Disordered" evidence="1">
    <location>
        <begin position="426"/>
        <end position="454"/>
    </location>
</feature>